<dbReference type="STRING" id="1448320.A0A319D2L1"/>
<gene>
    <name evidence="2" type="ORF">BO71DRAFT_401476</name>
</gene>
<dbReference type="OrthoDB" id="5086500at2759"/>
<accession>A0A319D2L1</accession>
<dbReference type="VEuPathDB" id="FungiDB:BO71DRAFT_401476"/>
<dbReference type="PANTHER" id="PTHR34414">
    <property type="entry name" value="HET DOMAIN-CONTAINING PROTEIN-RELATED"/>
    <property type="match status" value="1"/>
</dbReference>
<evidence type="ECO:0000313" key="3">
    <source>
        <dbReference type="Proteomes" id="UP000247810"/>
    </source>
</evidence>
<dbReference type="EMBL" id="KZ825949">
    <property type="protein sequence ID" value="PYH91311.1"/>
    <property type="molecule type" value="Genomic_DNA"/>
</dbReference>
<organism evidence="2 3">
    <name type="scientific">Aspergillus ellipticus CBS 707.79</name>
    <dbReference type="NCBI Taxonomy" id="1448320"/>
    <lineage>
        <taxon>Eukaryota</taxon>
        <taxon>Fungi</taxon>
        <taxon>Dikarya</taxon>
        <taxon>Ascomycota</taxon>
        <taxon>Pezizomycotina</taxon>
        <taxon>Eurotiomycetes</taxon>
        <taxon>Eurotiomycetidae</taxon>
        <taxon>Eurotiales</taxon>
        <taxon>Aspergillaceae</taxon>
        <taxon>Aspergillus</taxon>
        <taxon>Aspergillus subgen. Circumdati</taxon>
    </lineage>
</organism>
<proteinExistence type="predicted"/>
<dbReference type="PANTHER" id="PTHR34414:SF1">
    <property type="entry name" value="SUBTILISIN-LIKE SERINE PROTEASE"/>
    <property type="match status" value="1"/>
</dbReference>
<feature type="region of interest" description="Disordered" evidence="1">
    <location>
        <begin position="240"/>
        <end position="285"/>
    </location>
</feature>
<keyword evidence="3" id="KW-1185">Reference proteome</keyword>
<dbReference type="AlphaFoldDB" id="A0A319D2L1"/>
<feature type="compositionally biased region" description="Pro residues" evidence="1">
    <location>
        <begin position="273"/>
        <end position="285"/>
    </location>
</feature>
<sequence>MGLLKLKPPYTRENQLCASPIHLPAYLPDLDLRPRSQVTEDLEHDLHTHRLDRMSSHLWLAGLPKAARPLHRQTRLNRQIIVTETPTEHLVWHETRIFVKPLPEYLLSHDFWSTLSADRTLHASACGLLLSYCWLICTKSDLSIAHSAQLIPAHITWESWTSFAADFVAHIDTQSLQDVSPRYHFGELRLSRLKPDPPPVPAPIHPVGDDHRAVHVAVHVVPGVLRAQLRLAAPGVRILEHHPERDAGRPGGPRGSRRAPTSRWRRLCSRPPAWWPSPPASPRSC</sequence>
<evidence type="ECO:0000256" key="1">
    <source>
        <dbReference type="SAM" id="MobiDB-lite"/>
    </source>
</evidence>
<dbReference type="Pfam" id="PF20246">
    <property type="entry name" value="DUF6601"/>
    <property type="match status" value="1"/>
</dbReference>
<dbReference type="Proteomes" id="UP000247810">
    <property type="component" value="Unassembled WGS sequence"/>
</dbReference>
<evidence type="ECO:0000313" key="2">
    <source>
        <dbReference type="EMBL" id="PYH91311.1"/>
    </source>
</evidence>
<name>A0A319D2L1_9EURO</name>
<dbReference type="InterPro" id="IPR046536">
    <property type="entry name" value="DUF6601"/>
</dbReference>
<reference evidence="2 3" key="1">
    <citation type="submission" date="2018-02" db="EMBL/GenBank/DDBJ databases">
        <title>The genomes of Aspergillus section Nigri reveals drivers in fungal speciation.</title>
        <authorList>
            <consortium name="DOE Joint Genome Institute"/>
            <person name="Vesth T.C."/>
            <person name="Nybo J."/>
            <person name="Theobald S."/>
            <person name="Brandl J."/>
            <person name="Frisvad J.C."/>
            <person name="Nielsen K.F."/>
            <person name="Lyhne E.K."/>
            <person name="Kogle M.E."/>
            <person name="Kuo A."/>
            <person name="Riley R."/>
            <person name="Clum A."/>
            <person name="Nolan M."/>
            <person name="Lipzen A."/>
            <person name="Salamov A."/>
            <person name="Henrissat B."/>
            <person name="Wiebenga A."/>
            <person name="De vries R.P."/>
            <person name="Grigoriev I.V."/>
            <person name="Mortensen U.H."/>
            <person name="Andersen M.R."/>
            <person name="Baker S.E."/>
        </authorList>
    </citation>
    <scope>NUCLEOTIDE SEQUENCE [LARGE SCALE GENOMIC DNA]</scope>
    <source>
        <strain evidence="2 3">CBS 707.79</strain>
    </source>
</reference>
<protein>
    <submittedName>
        <fullName evidence="2">Uncharacterized protein</fullName>
    </submittedName>
</protein>